<evidence type="ECO:0008006" key="3">
    <source>
        <dbReference type="Google" id="ProtNLM"/>
    </source>
</evidence>
<dbReference type="EMBL" id="VLNR01000046">
    <property type="protein sequence ID" value="TSE06434.1"/>
    <property type="molecule type" value="Genomic_DNA"/>
</dbReference>
<proteinExistence type="predicted"/>
<comment type="caution">
    <text evidence="1">The sequence shown here is derived from an EMBL/GenBank/DDBJ whole genome shotgun (WGS) entry which is preliminary data.</text>
</comment>
<organism evidence="1 2">
    <name type="scientific">Aquimarina algiphila</name>
    <dbReference type="NCBI Taxonomy" id="2047982"/>
    <lineage>
        <taxon>Bacteria</taxon>
        <taxon>Pseudomonadati</taxon>
        <taxon>Bacteroidota</taxon>
        <taxon>Flavobacteriia</taxon>
        <taxon>Flavobacteriales</taxon>
        <taxon>Flavobacteriaceae</taxon>
        <taxon>Aquimarina</taxon>
    </lineage>
</organism>
<reference evidence="1 2" key="1">
    <citation type="submission" date="2019-07" db="EMBL/GenBank/DDBJ databases">
        <title>The draft genome sequence of Aquimarina algiphila M91.</title>
        <authorList>
            <person name="Meng X."/>
        </authorList>
    </citation>
    <scope>NUCLEOTIDE SEQUENCE [LARGE SCALE GENOMIC DNA]</scope>
    <source>
        <strain evidence="1 2">M91</strain>
    </source>
</reference>
<dbReference type="AlphaFoldDB" id="A0A554VGG3"/>
<gene>
    <name evidence="1" type="ORF">FOF46_19955</name>
</gene>
<evidence type="ECO:0000313" key="2">
    <source>
        <dbReference type="Proteomes" id="UP000318833"/>
    </source>
</evidence>
<sequence>MKATVKIYKNDGDTNGLYPIKIILFYKTTRRKTIGYSAIEDWNEKTQFPRITHPEYNDLYGDSYEIDPGIPV</sequence>
<name>A0A554VGG3_9FLAO</name>
<keyword evidence="2" id="KW-1185">Reference proteome</keyword>
<dbReference type="OrthoDB" id="1094492at2"/>
<accession>A0A554VGG3</accession>
<protein>
    <recommendedName>
        <fullName evidence="3">Arm DNA-binding domain-containing protein</fullName>
    </recommendedName>
</protein>
<evidence type="ECO:0000313" key="1">
    <source>
        <dbReference type="EMBL" id="TSE06434.1"/>
    </source>
</evidence>
<dbReference type="RefSeq" id="WP_143917656.1">
    <property type="nucleotide sequence ID" value="NZ_CANMIK010000057.1"/>
</dbReference>
<dbReference type="Proteomes" id="UP000318833">
    <property type="component" value="Unassembled WGS sequence"/>
</dbReference>